<dbReference type="EMBL" id="JAGGKE010000002">
    <property type="protein sequence ID" value="MBP1900912.1"/>
    <property type="molecule type" value="Genomic_DNA"/>
</dbReference>
<dbReference type="InterPro" id="IPR006311">
    <property type="entry name" value="TAT_signal"/>
</dbReference>
<dbReference type="PROSITE" id="PS51257">
    <property type="entry name" value="PROKAR_LIPOPROTEIN"/>
    <property type="match status" value="1"/>
</dbReference>
<sequence>MTCSRRRALQLLGAAGATAATAGCLSPGSLDSYALIADELDLSSIGRPYLWPDPTEIDAVTRVDFATETKTAHLSELFETGSVTVQQWPLVGRDAWGSETRPRPTFLERDGTFYEVRIVSERSLERERWHFALERVYETPPDDATVAEPPFDLSEGDGRVLDAALDAVYAGNDGFLGDPEFDELQTVEFHRELDAEASDLVPSPAFEFVEYEDEYFRVVTERRTVEVPEWTYAITEISDTRSEFTAHAREKIVERDLASSELSESARQVLDDAIAEDPRRYEEGAPPSEELDEALGALGIAEDLEPIANYDDRVDFRNVVVEYRDGVYRFDLIVTP</sequence>
<dbReference type="Proteomes" id="UP000770586">
    <property type="component" value="Unassembled WGS sequence"/>
</dbReference>
<dbReference type="RefSeq" id="WP_209544243.1">
    <property type="nucleotide sequence ID" value="NZ_BAAADX010000001.1"/>
</dbReference>
<organism evidence="1 2">
    <name type="scientific">Halorubrum trapanicum</name>
    <dbReference type="NCBI Taxonomy" id="29284"/>
    <lineage>
        <taxon>Archaea</taxon>
        <taxon>Methanobacteriati</taxon>
        <taxon>Methanobacteriota</taxon>
        <taxon>Stenosarchaea group</taxon>
        <taxon>Halobacteria</taxon>
        <taxon>Halobacteriales</taxon>
        <taxon>Haloferacaceae</taxon>
        <taxon>Halorubrum</taxon>
    </lineage>
</organism>
<comment type="caution">
    <text evidence="1">The sequence shown here is derived from an EMBL/GenBank/DDBJ whole genome shotgun (WGS) entry which is preliminary data.</text>
</comment>
<name>A0A8J7RPH6_9EURY</name>
<dbReference type="PROSITE" id="PS51318">
    <property type="entry name" value="TAT"/>
    <property type="match status" value="1"/>
</dbReference>
<evidence type="ECO:0000313" key="1">
    <source>
        <dbReference type="EMBL" id="MBP1900912.1"/>
    </source>
</evidence>
<gene>
    <name evidence="1" type="ORF">J2744_000570</name>
</gene>
<dbReference type="AlphaFoldDB" id="A0A8J7RPH6"/>
<accession>A0A8J7RPH6</accession>
<reference evidence="1 2" key="1">
    <citation type="submission" date="2021-03" db="EMBL/GenBank/DDBJ databases">
        <title>Genomic Encyclopedia of Type Strains, Phase IV (KMG-IV): sequencing the most valuable type-strain genomes for metagenomic binning, comparative biology and taxonomic classification.</title>
        <authorList>
            <person name="Goeker M."/>
        </authorList>
    </citation>
    <scope>NUCLEOTIDE SEQUENCE [LARGE SCALE GENOMIC DNA]</scope>
    <source>
        <strain evidence="1 2">DSM 12287</strain>
    </source>
</reference>
<dbReference type="OrthoDB" id="300941at2157"/>
<keyword evidence="2" id="KW-1185">Reference proteome</keyword>
<evidence type="ECO:0000313" key="2">
    <source>
        <dbReference type="Proteomes" id="UP000770586"/>
    </source>
</evidence>
<protein>
    <submittedName>
        <fullName evidence="1">Uncharacterized protein</fullName>
    </submittedName>
</protein>
<proteinExistence type="predicted"/>